<dbReference type="AlphaFoldDB" id="A0A6J1VS63"/>
<dbReference type="PANTHER" id="PTHR16684:SF11">
    <property type="entry name" value="CENTROMERE PROTEIN C"/>
    <property type="match status" value="1"/>
</dbReference>
<dbReference type="GO" id="GO:0005634">
    <property type="term" value="C:nucleus"/>
    <property type="evidence" value="ECO:0007669"/>
    <property type="project" value="UniProtKB-SubCell"/>
</dbReference>
<keyword evidence="11" id="KW-1185">Reference proteome</keyword>
<dbReference type="InterPro" id="IPR014710">
    <property type="entry name" value="RmlC-like_jellyroll"/>
</dbReference>
<dbReference type="InterPro" id="IPR025974">
    <property type="entry name" value="Mif2/CENP-C_cupin"/>
</dbReference>
<accession>A0A6J1VS63</accession>
<evidence type="ECO:0000259" key="10">
    <source>
        <dbReference type="Pfam" id="PF11699"/>
    </source>
</evidence>
<dbReference type="GO" id="GO:0051455">
    <property type="term" value="P:spindle attachment to meiosis I kinetochore"/>
    <property type="evidence" value="ECO:0007669"/>
    <property type="project" value="TreeGrafter"/>
</dbReference>
<comment type="similarity">
    <text evidence="2">Belongs to the CENP-C/MIF2 family.</text>
</comment>
<dbReference type="GO" id="GO:0019237">
    <property type="term" value="F:centromeric DNA binding"/>
    <property type="evidence" value="ECO:0007669"/>
    <property type="project" value="InterPro"/>
</dbReference>
<evidence type="ECO:0000256" key="3">
    <source>
        <dbReference type="ARBA" id="ARBA00023125"/>
    </source>
</evidence>
<dbReference type="PANTHER" id="PTHR16684">
    <property type="entry name" value="CENTROMERE PROTEIN C"/>
    <property type="match status" value="1"/>
</dbReference>
<keyword evidence="4" id="KW-0539">Nucleus</keyword>
<protein>
    <recommendedName>
        <fullName evidence="7">Centromere protein C</fullName>
    </recommendedName>
    <alternativeName>
        <fullName evidence="8">Centromere autoantigen C</fullName>
    </alternativeName>
    <alternativeName>
        <fullName evidence="9">Centromere protein C 1</fullName>
    </alternativeName>
</protein>
<proteinExistence type="inferred from homology"/>
<evidence type="ECO:0000256" key="9">
    <source>
        <dbReference type="ARBA" id="ARBA00083562"/>
    </source>
</evidence>
<dbReference type="GO" id="GO:0051382">
    <property type="term" value="P:kinetochore assembly"/>
    <property type="evidence" value="ECO:0007669"/>
    <property type="project" value="InterPro"/>
</dbReference>
<keyword evidence="3" id="KW-0238">DNA-binding</keyword>
<dbReference type="Proteomes" id="UP000504612">
    <property type="component" value="Unplaced"/>
</dbReference>
<evidence type="ECO:0000313" key="12">
    <source>
        <dbReference type="RefSeq" id="XP_026545905.1"/>
    </source>
</evidence>
<dbReference type="GO" id="GO:0000776">
    <property type="term" value="C:kinetochore"/>
    <property type="evidence" value="ECO:0007669"/>
    <property type="project" value="InterPro"/>
</dbReference>
<comment type="subunit">
    <text evidence="6">Oligomer. Component of the CENPA-NAC complex, at least composed of CENPA, CENPC, CENPH, CENPM, CENPN, CENPT and CENPU. The CENPA-NAC complex interacts with the CENPA-CAD complex, composed of CENPI, CENPK, CENPL, CENPO, CENPP, CENPQ, CENPR and CENPS. Binds to DAXX. Interacts with DNMT3B. Interacts directly with CENPA. Identified in a centromere complex containing histones H2A, H2B and H4, and at least CENPA, CENPB, CENPC, CENPT, CENPN, HJURP, SUPT16H, SSRP1 and RSF1. Interacts with MEIKIN.</text>
</comment>
<comment type="function">
    <text evidence="5">Component of the CENPA-NAC (nucleosome-associated) complex, a complex that plays a central role in assembly of kinetochore proteins, mitotic progression and chromosome segregation. The CENPA-NAC complex recruits the CENPA-CAD (nucleosome distal) complex and may be involved in incorporation of newly synthesized CENPA into centromeres. CENPC recruits DNA methylation and DNMT3B to both centromeric and pericentromeric satellite repeats and regulates the histone code in these regions.</text>
</comment>
<sequence length="222" mass="25774">MFRRKLNPYNANDSDSVLPANTYNLRRSKRIRIKPLEYWRGERVYYKMDTSGDLVNGGIIAPEEREPRKPKAKVVTKSVPEIENLHVNSTFKEYFPQPAVVFDKASNQQILQECVHYGRSPVFFISNEILSIYKYLNTPSFAAGKIILNPLKEKGYQYSLTDTLIFHVDHGKLLLMLNEQSYYLTDGNYFFIPPGNVYNIRNLLNKECVLLFTQLKGKEHLA</sequence>
<evidence type="ECO:0000256" key="7">
    <source>
        <dbReference type="ARBA" id="ARBA00068530"/>
    </source>
</evidence>
<gene>
    <name evidence="12" type="primary">CENPC</name>
</gene>
<dbReference type="SUPFAM" id="SSF51182">
    <property type="entry name" value="RmlC-like cupins"/>
    <property type="match status" value="1"/>
</dbReference>
<dbReference type="InterPro" id="IPR011051">
    <property type="entry name" value="RmlC_Cupin_sf"/>
</dbReference>
<evidence type="ECO:0000256" key="8">
    <source>
        <dbReference type="ARBA" id="ARBA00082151"/>
    </source>
</evidence>
<comment type="subcellular location">
    <subcellularLocation>
        <location evidence="1">Nucleus</location>
    </subcellularLocation>
</comment>
<feature type="domain" description="Mif2/CENP-C cupin" evidence="10">
    <location>
        <begin position="132"/>
        <end position="214"/>
    </location>
</feature>
<dbReference type="FunFam" id="2.60.120.10:FF:000033">
    <property type="entry name" value="Centromere protein C 1"/>
    <property type="match status" value="1"/>
</dbReference>
<dbReference type="InterPro" id="IPR028386">
    <property type="entry name" value="CENP-C/Mif2/cnp3"/>
</dbReference>
<evidence type="ECO:0000256" key="1">
    <source>
        <dbReference type="ARBA" id="ARBA00004123"/>
    </source>
</evidence>
<organism evidence="11 12">
    <name type="scientific">Notechis scutatus</name>
    <name type="common">mainland tiger snake</name>
    <dbReference type="NCBI Taxonomy" id="8663"/>
    <lineage>
        <taxon>Eukaryota</taxon>
        <taxon>Metazoa</taxon>
        <taxon>Chordata</taxon>
        <taxon>Craniata</taxon>
        <taxon>Vertebrata</taxon>
        <taxon>Euteleostomi</taxon>
        <taxon>Lepidosauria</taxon>
        <taxon>Squamata</taxon>
        <taxon>Bifurcata</taxon>
        <taxon>Unidentata</taxon>
        <taxon>Episquamata</taxon>
        <taxon>Toxicofera</taxon>
        <taxon>Serpentes</taxon>
        <taxon>Colubroidea</taxon>
        <taxon>Elapidae</taxon>
        <taxon>Hydrophiinae</taxon>
        <taxon>Notechis</taxon>
    </lineage>
</organism>
<evidence type="ECO:0000256" key="5">
    <source>
        <dbReference type="ARBA" id="ARBA00053516"/>
    </source>
</evidence>
<dbReference type="KEGG" id="nss:113427607"/>
<dbReference type="GO" id="GO:0005721">
    <property type="term" value="C:pericentric heterochromatin"/>
    <property type="evidence" value="ECO:0007669"/>
    <property type="project" value="UniProtKB-ARBA"/>
</dbReference>
<dbReference type="Pfam" id="PF11699">
    <property type="entry name" value="CENP-C_C"/>
    <property type="match status" value="1"/>
</dbReference>
<evidence type="ECO:0000256" key="4">
    <source>
        <dbReference type="ARBA" id="ARBA00023242"/>
    </source>
</evidence>
<dbReference type="GO" id="GO:0051315">
    <property type="term" value="P:attachment of mitotic spindle microtubules to kinetochore"/>
    <property type="evidence" value="ECO:0007669"/>
    <property type="project" value="TreeGrafter"/>
</dbReference>
<dbReference type="RefSeq" id="XP_026545905.1">
    <property type="nucleotide sequence ID" value="XM_026690120.1"/>
</dbReference>
<dbReference type="Gene3D" id="2.60.120.10">
    <property type="entry name" value="Jelly Rolls"/>
    <property type="match status" value="1"/>
</dbReference>
<name>A0A6J1VS63_9SAUR</name>
<evidence type="ECO:0000313" key="11">
    <source>
        <dbReference type="Proteomes" id="UP000504612"/>
    </source>
</evidence>
<evidence type="ECO:0000256" key="2">
    <source>
        <dbReference type="ARBA" id="ARBA00010291"/>
    </source>
</evidence>
<dbReference type="GeneID" id="113427607"/>
<evidence type="ECO:0000256" key="6">
    <source>
        <dbReference type="ARBA" id="ARBA00064952"/>
    </source>
</evidence>
<reference evidence="12" key="1">
    <citation type="submission" date="2025-08" db="UniProtKB">
        <authorList>
            <consortium name="RefSeq"/>
        </authorList>
    </citation>
    <scope>IDENTIFICATION</scope>
</reference>
<dbReference type="CTD" id="1060"/>